<dbReference type="EMBL" id="JAUQSZ010000009">
    <property type="protein sequence ID" value="MDO7843394.1"/>
    <property type="molecule type" value="Genomic_DNA"/>
</dbReference>
<dbReference type="SFLD" id="SFLDG01150">
    <property type="entry name" value="Main.1:_Beta-like"/>
    <property type="match status" value="1"/>
</dbReference>
<evidence type="ECO:0000313" key="4">
    <source>
        <dbReference type="Proteomes" id="UP001176468"/>
    </source>
</evidence>
<dbReference type="CDD" id="cd03046">
    <property type="entry name" value="GST_N_GTT1_like"/>
    <property type="match status" value="1"/>
</dbReference>
<dbReference type="RefSeq" id="WP_304561848.1">
    <property type="nucleotide sequence ID" value="NZ_JAUQSZ010000009.1"/>
</dbReference>
<feature type="domain" description="GST C-terminal" evidence="2">
    <location>
        <begin position="86"/>
        <end position="206"/>
    </location>
</feature>
<dbReference type="InterPro" id="IPR004045">
    <property type="entry name" value="Glutathione_S-Trfase_N"/>
</dbReference>
<dbReference type="InterPro" id="IPR036249">
    <property type="entry name" value="Thioredoxin-like_sf"/>
</dbReference>
<dbReference type="InterPro" id="IPR036282">
    <property type="entry name" value="Glutathione-S-Trfase_C_sf"/>
</dbReference>
<feature type="domain" description="GST N-terminal" evidence="1">
    <location>
        <begin position="1"/>
        <end position="81"/>
    </location>
</feature>
<dbReference type="Pfam" id="PF13410">
    <property type="entry name" value="GST_C_2"/>
    <property type="match status" value="1"/>
</dbReference>
<proteinExistence type="predicted"/>
<dbReference type="SFLD" id="SFLDS00019">
    <property type="entry name" value="Glutathione_Transferase_(cytos"/>
    <property type="match status" value="1"/>
</dbReference>
<dbReference type="Pfam" id="PF02798">
    <property type="entry name" value="GST_N"/>
    <property type="match status" value="1"/>
</dbReference>
<dbReference type="SFLD" id="SFLDG00358">
    <property type="entry name" value="Main_(cytGST)"/>
    <property type="match status" value="1"/>
</dbReference>
<dbReference type="InterPro" id="IPR040079">
    <property type="entry name" value="Glutathione_S-Trfase"/>
</dbReference>
<evidence type="ECO:0000259" key="1">
    <source>
        <dbReference type="PROSITE" id="PS50404"/>
    </source>
</evidence>
<keyword evidence="4" id="KW-1185">Reference proteome</keyword>
<dbReference type="PANTHER" id="PTHR44051">
    <property type="entry name" value="GLUTATHIONE S-TRANSFERASE-RELATED"/>
    <property type="match status" value="1"/>
</dbReference>
<evidence type="ECO:0000259" key="2">
    <source>
        <dbReference type="PROSITE" id="PS50405"/>
    </source>
</evidence>
<protein>
    <submittedName>
        <fullName evidence="3">Glutathione S-transferase family protein</fullName>
    </submittedName>
</protein>
<dbReference type="PROSITE" id="PS50404">
    <property type="entry name" value="GST_NTER"/>
    <property type="match status" value="1"/>
</dbReference>
<dbReference type="Proteomes" id="UP001176468">
    <property type="component" value="Unassembled WGS sequence"/>
</dbReference>
<dbReference type="PROSITE" id="PS50405">
    <property type="entry name" value="GST_CTER"/>
    <property type="match status" value="1"/>
</dbReference>
<comment type="caution">
    <text evidence="3">The sequence shown here is derived from an EMBL/GenBank/DDBJ whole genome shotgun (WGS) entry which is preliminary data.</text>
</comment>
<dbReference type="Gene3D" id="3.40.30.10">
    <property type="entry name" value="Glutaredoxin"/>
    <property type="match status" value="1"/>
</dbReference>
<reference evidence="3" key="1">
    <citation type="submission" date="2023-07" db="EMBL/GenBank/DDBJ databases">
        <authorList>
            <person name="Kim M.K."/>
        </authorList>
    </citation>
    <scope>NUCLEOTIDE SEQUENCE</scope>
    <source>
        <strain evidence="3">CA1-15</strain>
    </source>
</reference>
<name>A0ABT9A201_9SPHN</name>
<dbReference type="InterPro" id="IPR010987">
    <property type="entry name" value="Glutathione-S-Trfase_C-like"/>
</dbReference>
<dbReference type="SUPFAM" id="SSF47616">
    <property type="entry name" value="GST C-terminal domain-like"/>
    <property type="match status" value="1"/>
</dbReference>
<dbReference type="Gene3D" id="1.20.1050.10">
    <property type="match status" value="1"/>
</dbReference>
<sequence length="206" mass="22704">MTLTIYGSINTRASRCLWAAEELGVVYDWKPLSTKDGSTRDPAYLAINPSGKLPALTDGDVVMSESLAMNLYMAQTYGTGSLWPAEPARQARVLQWTMWLATEMEPHILPLFKLLVLTPASERDPAAIDAKLTAVQPLFALLDTALAGHDYLLGDFTVADINLAAPLALFRNAMKVDLSAWPRLDAWIARCYDRAARRKIDAIPRG</sequence>
<organism evidence="3 4">
    <name type="scientific">Sphingomonas immobilis</name>
    <dbReference type="NCBI Taxonomy" id="3063997"/>
    <lineage>
        <taxon>Bacteria</taxon>
        <taxon>Pseudomonadati</taxon>
        <taxon>Pseudomonadota</taxon>
        <taxon>Alphaproteobacteria</taxon>
        <taxon>Sphingomonadales</taxon>
        <taxon>Sphingomonadaceae</taxon>
        <taxon>Sphingomonas</taxon>
    </lineage>
</organism>
<accession>A0ABT9A201</accession>
<dbReference type="PANTHER" id="PTHR44051:SF8">
    <property type="entry name" value="GLUTATHIONE S-TRANSFERASE GSTA"/>
    <property type="match status" value="1"/>
</dbReference>
<evidence type="ECO:0000313" key="3">
    <source>
        <dbReference type="EMBL" id="MDO7843394.1"/>
    </source>
</evidence>
<gene>
    <name evidence="3" type="ORF">Q5H94_13745</name>
</gene>
<dbReference type="SUPFAM" id="SSF52833">
    <property type="entry name" value="Thioredoxin-like"/>
    <property type="match status" value="1"/>
</dbReference>